<keyword evidence="3" id="KW-1185">Reference proteome</keyword>
<evidence type="ECO:0000313" key="3">
    <source>
        <dbReference type="Proteomes" id="UP000799291"/>
    </source>
</evidence>
<proteinExistence type="predicted"/>
<name>A0A6G1JEG2_9PLEO</name>
<dbReference type="Gene3D" id="1.25.40.10">
    <property type="entry name" value="Tetratricopeptide repeat domain"/>
    <property type="match status" value="1"/>
</dbReference>
<sequence>MLLGSKEKDVRGEEYKVACALWEEGKYGEAEDLFRQVQGWEKQLGEDHEATLNSKKRLGRILCSQKRYTLAEKLFRQVVQAKEEEPGNAIINWLSVKHWLGCPLYGQKDIPTFHTGASASVEEYARSSLECLYCRLLLNVIDQVHPGWICEQRDIKFIKISSLRLSWHSQPYIQLHLVGKGLERIGFNDIEIRIDTDDDSTWNVDLRGSLSRFEWEQAESWLRDCVHSHAICRTPNIGFVPKRLVQVIDGDSGLRLVERDDLKLFSEDYCALSYCWGLQGNTLTTRKENLEHHLRGMRLSSMPQTIQDAVIVCRSLHIPYLWVDALCIVQNDDGERDWYEQSSEMCEIYSNAHLVISADASPTSNFGFLPGRDRMDKRWETSRVFDTESDRRIIASVRTHDANTTILYTGRAWDGKSINPLLQRGWALQESMLANRLLRFTSCGMQWQCNHAHRDEMGLMSRAIRLAKLTRLYPSLKSSLPQSAIPAISIEEEKYTRHITDFMNQNSSASIYHAWQGIVSYYSERDLTKIADKLSALSGLARLVSDALQCKPDAYLAGHWKDDLASSLLWYVSRSKVPNRSSPYRAPTWSWASVNCQVRYFQEQYQFLFKTSVTIHSAHCQPSPLDSFGRVTSGKLSVTGMLTPVSLHISPTKSHQIQYTGKGGCAGHPYTDQFSWVSLFGGSALEHVDPVFYYEVLLDDKTPADAVLLTDIKCLLVGRHKDTMTEGSRVWWLVLKRTLVDEECWERIGIGYFHERWWEQELFNERWAEMGTVTLV</sequence>
<dbReference type="Proteomes" id="UP000799291">
    <property type="component" value="Unassembled WGS sequence"/>
</dbReference>
<dbReference type="OrthoDB" id="2958217at2759"/>
<gene>
    <name evidence="2" type="ORF">K458DRAFT_385117</name>
</gene>
<feature type="domain" description="Heterokaryon incompatibility" evidence="1">
    <location>
        <begin position="269"/>
        <end position="430"/>
    </location>
</feature>
<accession>A0A6G1JEG2</accession>
<dbReference type="EMBL" id="MU005573">
    <property type="protein sequence ID" value="KAF2688957.1"/>
    <property type="molecule type" value="Genomic_DNA"/>
</dbReference>
<dbReference type="InterPro" id="IPR010730">
    <property type="entry name" value="HET"/>
</dbReference>
<evidence type="ECO:0000313" key="2">
    <source>
        <dbReference type="EMBL" id="KAF2688957.1"/>
    </source>
</evidence>
<dbReference type="Pfam" id="PF13424">
    <property type="entry name" value="TPR_12"/>
    <property type="match status" value="1"/>
</dbReference>
<dbReference type="PANTHER" id="PTHR33112">
    <property type="entry name" value="DOMAIN PROTEIN, PUTATIVE-RELATED"/>
    <property type="match status" value="1"/>
</dbReference>
<dbReference type="AlphaFoldDB" id="A0A6G1JEG2"/>
<dbReference type="PANTHER" id="PTHR33112:SF16">
    <property type="entry name" value="HETEROKARYON INCOMPATIBILITY DOMAIN-CONTAINING PROTEIN"/>
    <property type="match status" value="1"/>
</dbReference>
<organism evidence="2 3">
    <name type="scientific">Lentithecium fluviatile CBS 122367</name>
    <dbReference type="NCBI Taxonomy" id="1168545"/>
    <lineage>
        <taxon>Eukaryota</taxon>
        <taxon>Fungi</taxon>
        <taxon>Dikarya</taxon>
        <taxon>Ascomycota</taxon>
        <taxon>Pezizomycotina</taxon>
        <taxon>Dothideomycetes</taxon>
        <taxon>Pleosporomycetidae</taxon>
        <taxon>Pleosporales</taxon>
        <taxon>Massarineae</taxon>
        <taxon>Lentitheciaceae</taxon>
        <taxon>Lentithecium</taxon>
    </lineage>
</organism>
<reference evidence="2" key="1">
    <citation type="journal article" date="2020" name="Stud. Mycol.">
        <title>101 Dothideomycetes genomes: a test case for predicting lifestyles and emergence of pathogens.</title>
        <authorList>
            <person name="Haridas S."/>
            <person name="Albert R."/>
            <person name="Binder M."/>
            <person name="Bloem J."/>
            <person name="Labutti K."/>
            <person name="Salamov A."/>
            <person name="Andreopoulos B."/>
            <person name="Baker S."/>
            <person name="Barry K."/>
            <person name="Bills G."/>
            <person name="Bluhm B."/>
            <person name="Cannon C."/>
            <person name="Castanera R."/>
            <person name="Culley D."/>
            <person name="Daum C."/>
            <person name="Ezra D."/>
            <person name="Gonzalez J."/>
            <person name="Henrissat B."/>
            <person name="Kuo A."/>
            <person name="Liang C."/>
            <person name="Lipzen A."/>
            <person name="Lutzoni F."/>
            <person name="Magnuson J."/>
            <person name="Mondo S."/>
            <person name="Nolan M."/>
            <person name="Ohm R."/>
            <person name="Pangilinan J."/>
            <person name="Park H.-J."/>
            <person name="Ramirez L."/>
            <person name="Alfaro M."/>
            <person name="Sun H."/>
            <person name="Tritt A."/>
            <person name="Yoshinaga Y."/>
            <person name="Zwiers L.-H."/>
            <person name="Turgeon B."/>
            <person name="Goodwin S."/>
            <person name="Spatafora J."/>
            <person name="Crous P."/>
            <person name="Grigoriev I."/>
        </authorList>
    </citation>
    <scope>NUCLEOTIDE SEQUENCE</scope>
    <source>
        <strain evidence="2">CBS 122367</strain>
    </source>
</reference>
<protein>
    <submittedName>
        <fullName evidence="2">HET-domain-containing protein</fullName>
    </submittedName>
</protein>
<dbReference type="SUPFAM" id="SSF48452">
    <property type="entry name" value="TPR-like"/>
    <property type="match status" value="1"/>
</dbReference>
<dbReference type="Pfam" id="PF06985">
    <property type="entry name" value="HET"/>
    <property type="match status" value="1"/>
</dbReference>
<evidence type="ECO:0000259" key="1">
    <source>
        <dbReference type="Pfam" id="PF06985"/>
    </source>
</evidence>
<dbReference type="InterPro" id="IPR011990">
    <property type="entry name" value="TPR-like_helical_dom_sf"/>
</dbReference>